<dbReference type="InterPro" id="IPR011047">
    <property type="entry name" value="Quinoprotein_ADH-like_sf"/>
</dbReference>
<dbReference type="Gene3D" id="2.140.10.10">
    <property type="entry name" value="Quinoprotein alcohol dehydrogenase-like superfamily"/>
    <property type="match status" value="1"/>
</dbReference>
<gene>
    <name evidence="2" type="ORF">METZ01_LOCUS479420</name>
</gene>
<evidence type="ECO:0000313" key="2">
    <source>
        <dbReference type="EMBL" id="SVE26566.1"/>
    </source>
</evidence>
<name>A0A383C2A7_9ZZZZ</name>
<feature type="non-terminal residue" evidence="2">
    <location>
        <position position="242"/>
    </location>
</feature>
<dbReference type="EMBL" id="UINC01205406">
    <property type="protein sequence ID" value="SVE26566.1"/>
    <property type="molecule type" value="Genomic_DNA"/>
</dbReference>
<feature type="non-terminal residue" evidence="2">
    <location>
        <position position="1"/>
    </location>
</feature>
<accession>A0A383C2A7</accession>
<proteinExistence type="predicted"/>
<protein>
    <recommendedName>
        <fullName evidence="1">Pyrrolo-quinoline quinone repeat domain-containing protein</fullName>
    </recommendedName>
</protein>
<dbReference type="Pfam" id="PF01011">
    <property type="entry name" value="PQQ"/>
    <property type="match status" value="1"/>
</dbReference>
<dbReference type="AlphaFoldDB" id="A0A383C2A7"/>
<dbReference type="SUPFAM" id="SSF50998">
    <property type="entry name" value="Quinoprotein alcohol dehydrogenase-like"/>
    <property type="match status" value="1"/>
</dbReference>
<dbReference type="InterPro" id="IPR002372">
    <property type="entry name" value="PQQ_rpt_dom"/>
</dbReference>
<organism evidence="2">
    <name type="scientific">marine metagenome</name>
    <dbReference type="NCBI Taxonomy" id="408172"/>
    <lineage>
        <taxon>unclassified sequences</taxon>
        <taxon>metagenomes</taxon>
        <taxon>ecological metagenomes</taxon>
    </lineage>
</organism>
<reference evidence="2" key="1">
    <citation type="submission" date="2018-05" db="EMBL/GenBank/DDBJ databases">
        <authorList>
            <person name="Lanie J.A."/>
            <person name="Ng W.-L."/>
            <person name="Kazmierczak K.M."/>
            <person name="Andrzejewski T.M."/>
            <person name="Davidsen T.M."/>
            <person name="Wayne K.J."/>
            <person name="Tettelin H."/>
            <person name="Glass J.I."/>
            <person name="Rusch D."/>
            <person name="Podicherti R."/>
            <person name="Tsui H.-C.T."/>
            <person name="Winkler M.E."/>
        </authorList>
    </citation>
    <scope>NUCLEOTIDE SEQUENCE</scope>
</reference>
<sequence>FASAPNLIDIVVDGRAIKAVAQPSKQGFLYTFDRVTGEPVWPIDERPVPTDTDLVGEVPSPTQPFPTKPPAFEYQGTSIEDLVDFTPEIRRMAVEAVEGYRLGPLFTPNTTQGTLIRPSVGGGANWSGAAFDPETGMLYVPSVNTHSVIPFADVDPNSPATMRYIWRWGRSQGGPTMPQGLPLWKPPYSRMTAIDMSLGEHAWMTPLGNGDRIRNLPMLRDLDLPPLGGDGRGGPLLTKTLL</sequence>
<feature type="domain" description="Pyrrolo-quinoline quinone repeat" evidence="1">
    <location>
        <begin position="2"/>
        <end position="240"/>
    </location>
</feature>
<evidence type="ECO:0000259" key="1">
    <source>
        <dbReference type="Pfam" id="PF01011"/>
    </source>
</evidence>